<evidence type="ECO:0000313" key="2">
    <source>
        <dbReference type="EMBL" id="QRQ90265.1"/>
    </source>
</evidence>
<proteinExistence type="predicted"/>
<reference evidence="2" key="1">
    <citation type="submission" date="2020-11" db="EMBL/GenBank/DDBJ databases">
        <title>Viral genomes from river ports along the Yangtze River in China.</title>
        <authorList>
            <person name="Lu J."/>
            <person name="Shen Q."/>
            <person name="Yang S."/>
            <person name="Zhang W."/>
        </authorList>
    </citation>
    <scope>NUCLEOTIDE SEQUENCE</scope>
    <source>
        <strain evidence="2">3nj-parvo-2</strain>
    </source>
</reference>
<name>A0A893A2Z1_9VIRU</name>
<organism evidence="2">
    <name type="scientific">Parvoviridae sp</name>
    <dbReference type="NCBI Taxonomy" id="1940570"/>
    <lineage>
        <taxon>Viruses</taxon>
        <taxon>Monodnaviria</taxon>
        <taxon>Shotokuvirae</taxon>
        <taxon>Cossaviricota</taxon>
        <taxon>Quintoviricetes</taxon>
        <taxon>Piccovirales</taxon>
        <taxon>Parvoviridae</taxon>
    </lineage>
</organism>
<evidence type="ECO:0000256" key="1">
    <source>
        <dbReference type="SAM" id="MobiDB-lite"/>
    </source>
</evidence>
<protein>
    <submittedName>
        <fullName evidence="2">Uncharacterized protein</fullName>
    </submittedName>
</protein>
<accession>A0A893A2Z1</accession>
<dbReference type="EMBL" id="MW348570">
    <property type="protein sequence ID" value="QRQ90265.1"/>
    <property type="molecule type" value="Genomic_DNA"/>
</dbReference>
<feature type="region of interest" description="Disordered" evidence="1">
    <location>
        <begin position="135"/>
        <end position="155"/>
    </location>
</feature>
<sequence length="278" mass="32199">METLKTCLEWIIQEVLAAHPTSLIKTSRAYWQVLIRFLDLQKYKLDQFPDLPLMLEQLQEVITYTKENSSPQNSDLSWLELLDILQGPLDVTLATCFNAKHKQKLKNFVVMFEMMHSETTEEDFLSLLETELTSTSSTSVPSPVDGAVARSSKKRKAEQSLEDLLISIDGNTQNTSPKKIYPAFSSISLKKEGDQKTYTQYADEWKKYQAKISIYPADKIKWMPDGKNSNRWKESIISLTWNYSPLTKLDIQMNKLIELVVKEQSSKERVERQNYKKE</sequence>